<dbReference type="InterPro" id="IPR003356">
    <property type="entry name" value="DNA_methylase_A-5"/>
</dbReference>
<dbReference type="Pfam" id="PF02384">
    <property type="entry name" value="N6_Mtase"/>
    <property type="match status" value="1"/>
</dbReference>
<dbReference type="GeneID" id="26673025"/>
<dbReference type="RefSeq" id="YP_009042135.1">
    <property type="nucleotide sequence ID" value="NC_024329.1"/>
</dbReference>
<proteinExistence type="predicted"/>
<sequence>MSNTNRTLEPKTRKNNIVFTPPKLANFIAEIIEHKKYKTILDPAIGAGHLIEPYKKDKYILGGDKYDIGGGADEFILNDIDAQEFNFSVEPDVIIMNPPFNGASGRRLFPEVFLKKIFDRYGYDKPVIMITGDNFLNNTRLSSKRRSWIKEKNIQITSIITLPLDVFEGVQFNTQVLFFNIDGIKPHYMY</sequence>
<protein>
    <submittedName>
        <fullName evidence="3">N6 adenine-specific DNA methyltransferase, N12 class</fullName>
    </submittedName>
</protein>
<accession>A0A060BKU2</accession>
<evidence type="ECO:0000313" key="4">
    <source>
        <dbReference type="Proteomes" id="UP000204596"/>
    </source>
</evidence>
<dbReference type="InterPro" id="IPR002052">
    <property type="entry name" value="DNA_methylase_N6_adenine_CS"/>
</dbReference>
<keyword evidence="1" id="KW-0680">Restriction system</keyword>
<dbReference type="GO" id="GO:0032259">
    <property type="term" value="P:methylation"/>
    <property type="evidence" value="ECO:0007669"/>
    <property type="project" value="UniProtKB-KW"/>
</dbReference>
<dbReference type="InterPro" id="IPR029063">
    <property type="entry name" value="SAM-dependent_MTases_sf"/>
</dbReference>
<dbReference type="PROSITE" id="PS00092">
    <property type="entry name" value="N6_MTASE"/>
    <property type="match status" value="1"/>
</dbReference>
<organism evidence="3 4">
    <name type="scientific">Podophage Lau218</name>
    <dbReference type="NCBI Taxonomy" id="2784187"/>
    <lineage>
        <taxon>Viruses</taxon>
        <taxon>Duplodnaviria</taxon>
        <taxon>Heunggongvirae</taxon>
        <taxon>Uroviricota</taxon>
        <taxon>Caudoviricetes</taxon>
        <taxon>Autographivirales</taxon>
        <taxon>Lauvirus</taxon>
        <taxon>Lauvirus lau218</taxon>
    </lineage>
</organism>
<dbReference type="Gene3D" id="3.40.50.150">
    <property type="entry name" value="Vaccinia Virus protein VP39"/>
    <property type="match status" value="2"/>
</dbReference>
<dbReference type="GO" id="GO:0003677">
    <property type="term" value="F:DNA binding"/>
    <property type="evidence" value="ECO:0007669"/>
    <property type="project" value="InterPro"/>
</dbReference>
<dbReference type="SUPFAM" id="SSF53335">
    <property type="entry name" value="S-adenosyl-L-methionine-dependent methyltransferases"/>
    <property type="match status" value="1"/>
</dbReference>
<dbReference type="EMBL" id="KJ183191">
    <property type="protein sequence ID" value="AIA83119.1"/>
    <property type="molecule type" value="Genomic_DNA"/>
</dbReference>
<evidence type="ECO:0000259" key="2">
    <source>
        <dbReference type="Pfam" id="PF02384"/>
    </source>
</evidence>
<dbReference type="KEGG" id="vg:26673025"/>
<name>A0A060BKU2_9CAUD</name>
<dbReference type="PRINTS" id="PR00507">
    <property type="entry name" value="N12N6MTFRASE"/>
</dbReference>
<evidence type="ECO:0000256" key="1">
    <source>
        <dbReference type="ARBA" id="ARBA00022747"/>
    </source>
</evidence>
<evidence type="ECO:0000313" key="3">
    <source>
        <dbReference type="EMBL" id="AIA83119.1"/>
    </source>
</evidence>
<keyword evidence="3" id="KW-0489">Methyltransferase</keyword>
<dbReference type="GO" id="GO:0009307">
    <property type="term" value="P:DNA restriction-modification system"/>
    <property type="evidence" value="ECO:0007669"/>
    <property type="project" value="UniProtKB-KW"/>
</dbReference>
<reference evidence="3 4" key="1">
    <citation type="submission" date="2014-01" db="EMBL/GenBank/DDBJ databases">
        <title>Sulfur oxidation genes in diverse deep-sea viruses.</title>
        <authorList>
            <person name="Anantharaman K."/>
            <person name="Duhaime M.B."/>
            <person name="Breier J.A."/>
            <person name="Toner B.M."/>
            <person name="Dick G.J."/>
        </authorList>
    </citation>
    <scope>NUCLEOTIDE SEQUENCE [LARGE SCALE GENOMIC DNA]</scope>
    <source>
        <strain evidence="3 4">Abe</strain>
    </source>
</reference>
<feature type="domain" description="DNA methylase adenine-specific" evidence="2">
    <location>
        <begin position="17"/>
        <end position="51"/>
    </location>
</feature>
<keyword evidence="3" id="KW-0808">Transferase</keyword>
<dbReference type="Proteomes" id="UP000204596">
    <property type="component" value="Segment"/>
</dbReference>
<dbReference type="GO" id="GO:0008170">
    <property type="term" value="F:N-methyltransferase activity"/>
    <property type="evidence" value="ECO:0007669"/>
    <property type="project" value="InterPro"/>
</dbReference>
<keyword evidence="4" id="KW-1185">Reference proteome</keyword>